<proteinExistence type="inferred from homology"/>
<evidence type="ECO:0000313" key="3">
    <source>
        <dbReference type="EMBL" id="KAF5838459.1"/>
    </source>
</evidence>
<gene>
    <name evidence="3" type="ORF">DUNSADRAFT_2853</name>
</gene>
<sequence length="263" mass="28978">MVDIVKPHDTDAVHFWNCYVSQRKPVLLDGHLMDADWKATAKWDDAYLFKHAGDARVMVEQRDGPGGSYGQGRRVPMAFKDLLQRMREGDDTLYLTTQQVGVSKRDGHPELWAEPLCRLTQDFTPCPSLMGGLVPQQVNLWMGCAKYVLMRGKKRFRLWAPSHASHMHTAGKIVKVHPNGRIVYEGQGDIRADGSSASEVALWEACRSAEAAVQAAEQGPSPSQGAHDAQLVLTPVCTNLHALLQGTAPCNHQSLPPGFRGCT</sequence>
<dbReference type="Pfam" id="PF13621">
    <property type="entry name" value="Cupin_8"/>
    <property type="match status" value="1"/>
</dbReference>
<dbReference type="Gene3D" id="2.60.120.650">
    <property type="entry name" value="Cupin"/>
    <property type="match status" value="1"/>
</dbReference>
<dbReference type="PANTHER" id="PTHR12461:SF100">
    <property type="entry name" value="JMJC DOMAIN-CONTAINING PROTEIN 4"/>
    <property type="match status" value="1"/>
</dbReference>
<dbReference type="Proteomes" id="UP000815325">
    <property type="component" value="Unassembled WGS sequence"/>
</dbReference>
<name>A0ABQ7GV63_DUNSA</name>
<evidence type="ECO:0000256" key="1">
    <source>
        <dbReference type="ARBA" id="ARBA00006801"/>
    </source>
</evidence>
<comment type="similarity">
    <text evidence="1">Belongs to the JARID1 histone demethylase family.</text>
</comment>
<keyword evidence="4" id="KW-1185">Reference proteome</keyword>
<organism evidence="3 4">
    <name type="scientific">Dunaliella salina</name>
    <name type="common">Green alga</name>
    <name type="synonym">Protococcus salinus</name>
    <dbReference type="NCBI Taxonomy" id="3046"/>
    <lineage>
        <taxon>Eukaryota</taxon>
        <taxon>Viridiplantae</taxon>
        <taxon>Chlorophyta</taxon>
        <taxon>core chlorophytes</taxon>
        <taxon>Chlorophyceae</taxon>
        <taxon>CS clade</taxon>
        <taxon>Chlamydomonadales</taxon>
        <taxon>Dunaliellaceae</taxon>
        <taxon>Dunaliella</taxon>
    </lineage>
</organism>
<protein>
    <submittedName>
        <fullName evidence="3">Cupin-like domain-containing protein</fullName>
    </submittedName>
</protein>
<evidence type="ECO:0000259" key="2">
    <source>
        <dbReference type="Pfam" id="PF13621"/>
    </source>
</evidence>
<evidence type="ECO:0000313" key="4">
    <source>
        <dbReference type="Proteomes" id="UP000815325"/>
    </source>
</evidence>
<reference evidence="3" key="1">
    <citation type="submission" date="2017-08" db="EMBL/GenBank/DDBJ databases">
        <authorList>
            <person name="Polle J.E."/>
            <person name="Barry K."/>
            <person name="Cushman J."/>
            <person name="Schmutz J."/>
            <person name="Tran D."/>
            <person name="Hathwaick L.T."/>
            <person name="Yim W.C."/>
            <person name="Jenkins J."/>
            <person name="Mckie-Krisberg Z.M."/>
            <person name="Prochnik S."/>
            <person name="Lindquist E."/>
            <person name="Dockter R.B."/>
            <person name="Adam C."/>
            <person name="Molina H."/>
            <person name="Bunkerborg J."/>
            <person name="Jin E."/>
            <person name="Buchheim M."/>
            <person name="Magnuson J."/>
        </authorList>
    </citation>
    <scope>NUCLEOTIDE SEQUENCE</scope>
    <source>
        <strain evidence="3">CCAP 19/18</strain>
    </source>
</reference>
<dbReference type="SUPFAM" id="SSF51197">
    <property type="entry name" value="Clavaminate synthase-like"/>
    <property type="match status" value="1"/>
</dbReference>
<dbReference type="PANTHER" id="PTHR12461">
    <property type="entry name" value="HYPOXIA-INDUCIBLE FACTOR 1 ALPHA INHIBITOR-RELATED"/>
    <property type="match status" value="1"/>
</dbReference>
<accession>A0ABQ7GV63</accession>
<dbReference type="EMBL" id="MU069578">
    <property type="protein sequence ID" value="KAF5838459.1"/>
    <property type="molecule type" value="Genomic_DNA"/>
</dbReference>
<dbReference type="InterPro" id="IPR041667">
    <property type="entry name" value="Cupin_8"/>
</dbReference>
<feature type="domain" description="Cupin-like" evidence="2">
    <location>
        <begin position="14"/>
        <end position="170"/>
    </location>
</feature>
<comment type="caution">
    <text evidence="3">The sequence shown here is derived from an EMBL/GenBank/DDBJ whole genome shotgun (WGS) entry which is preliminary data.</text>
</comment>